<dbReference type="InterPro" id="IPR023473">
    <property type="entry name" value="AMMECR1"/>
</dbReference>
<dbReference type="AlphaFoldDB" id="A0A090RBV3"/>
<feature type="domain" description="AMMECR1" evidence="1">
    <location>
        <begin position="12"/>
        <end position="208"/>
    </location>
</feature>
<dbReference type="NCBIfam" id="TIGR04335">
    <property type="entry name" value="AmmeMemoSam_A"/>
    <property type="match status" value="1"/>
</dbReference>
<protein>
    <submittedName>
        <fullName evidence="2">Uncharacterized ACR</fullName>
    </submittedName>
</protein>
<proteinExistence type="predicted"/>
<dbReference type="SUPFAM" id="SSF143447">
    <property type="entry name" value="AMMECR1-like"/>
    <property type="match status" value="1"/>
</dbReference>
<accession>A0A090RBV3</accession>
<dbReference type="InterPro" id="IPR027623">
    <property type="entry name" value="AmmeMemoSam_A"/>
</dbReference>
<gene>
    <name evidence="2" type="ORF">JCM19237_4398</name>
</gene>
<dbReference type="Gene3D" id="3.30.700.20">
    <property type="entry name" value="Hypothetical protein ph0010, domain 1"/>
    <property type="match status" value="1"/>
</dbReference>
<dbReference type="PANTHER" id="PTHR13016">
    <property type="entry name" value="AMMECR1 HOMOLOG"/>
    <property type="match status" value="1"/>
</dbReference>
<dbReference type="InterPro" id="IPR036071">
    <property type="entry name" value="AMMECR1_dom_sf"/>
</dbReference>
<organism evidence="2 3">
    <name type="scientific">Photobacterium aphoticum</name>
    <dbReference type="NCBI Taxonomy" id="754436"/>
    <lineage>
        <taxon>Bacteria</taxon>
        <taxon>Pseudomonadati</taxon>
        <taxon>Pseudomonadota</taxon>
        <taxon>Gammaproteobacteria</taxon>
        <taxon>Vibrionales</taxon>
        <taxon>Vibrionaceae</taxon>
        <taxon>Photobacterium</taxon>
    </lineage>
</organism>
<dbReference type="Pfam" id="PF01871">
    <property type="entry name" value="AMMECR1"/>
    <property type="match status" value="1"/>
</dbReference>
<evidence type="ECO:0000259" key="1">
    <source>
        <dbReference type="PROSITE" id="PS51112"/>
    </source>
</evidence>
<dbReference type="STRING" id="754436.JCM19237_4398"/>
<dbReference type="InterPro" id="IPR027485">
    <property type="entry name" value="AMMECR1_N"/>
</dbReference>
<name>A0A090RBV3_9GAMM</name>
<dbReference type="PANTHER" id="PTHR13016:SF0">
    <property type="entry name" value="AMME SYNDROME CANDIDATE GENE 1 PROTEIN"/>
    <property type="match status" value="1"/>
</dbReference>
<dbReference type="Gene3D" id="3.30.1490.150">
    <property type="entry name" value="Hypothetical protein ph0010, domain 2"/>
    <property type="match status" value="1"/>
</dbReference>
<reference evidence="2 3" key="1">
    <citation type="journal article" date="2014" name="Genome Announc.">
        <title>Draft Genome Sequences of Two Vibrionaceae Species, Vibrio ponticus C121 and Photobacterium aphoticum C119, Isolated as Coral Reef Microbiota.</title>
        <authorList>
            <person name="Al-saari N."/>
            <person name="Meirelles P.M."/>
            <person name="Mino S."/>
            <person name="Suda W."/>
            <person name="Oshima K."/>
            <person name="Hattori M."/>
            <person name="Ohkuma M."/>
            <person name="Thompson F.L."/>
            <person name="Gomez-Gil B."/>
            <person name="Sawabe T."/>
            <person name="Sawabe T."/>
        </authorList>
    </citation>
    <scope>NUCLEOTIDE SEQUENCE [LARGE SCALE GENOMIC DNA]</scope>
    <source>
        <strain evidence="2 3">JCM 19237</strain>
    </source>
</reference>
<comment type="caution">
    <text evidence="2">The sequence shown here is derived from an EMBL/GenBank/DDBJ whole genome shotgun (WGS) entry which is preliminary data.</text>
</comment>
<dbReference type="eggNOG" id="COG2078">
    <property type="taxonomic scope" value="Bacteria"/>
</dbReference>
<evidence type="ECO:0000313" key="3">
    <source>
        <dbReference type="Proteomes" id="UP000029227"/>
    </source>
</evidence>
<dbReference type="EMBL" id="BBMN01000005">
    <property type="protein sequence ID" value="GAL05032.1"/>
    <property type="molecule type" value="Genomic_DNA"/>
</dbReference>
<evidence type="ECO:0000313" key="2">
    <source>
        <dbReference type="EMBL" id="GAL05032.1"/>
    </source>
</evidence>
<sequence>MSATSFQHLNKGELTQLLDIARDAIRGHFSDELILPPRLDLYGKKLLQPGASFVTLKVNGKLQGCLGTTLAHSPLVLDVHNKARASAYQDRRFMPLCEEQLDQLTIEVSVLSQPEVLSVDSEQALIAHLSNNKVGVILSDNHAQALFLPQVWEQIRQPAEFVRQLKIKAGWQGNYWSPTMTVKPSSWIVLPVSTTINHESIRKGRIAPFLIITYAYIAALL</sequence>
<dbReference type="InterPro" id="IPR002733">
    <property type="entry name" value="AMMECR1_domain"/>
</dbReference>
<dbReference type="Proteomes" id="UP000029227">
    <property type="component" value="Unassembled WGS sequence"/>
</dbReference>
<dbReference type="PROSITE" id="PS51112">
    <property type="entry name" value="AMMECR1"/>
    <property type="match status" value="1"/>
</dbReference>